<dbReference type="OrthoDB" id="9778326at2"/>
<keyword evidence="4" id="KW-0808">Transferase</keyword>
<dbReference type="AlphaFoldDB" id="A0A844Z831"/>
<dbReference type="PROSITE" id="PS50206">
    <property type="entry name" value="RHODANESE_3"/>
    <property type="match status" value="1"/>
</dbReference>
<sequence>MSDITSAEPPFLVAALYKFAPFEQPESIRAELLAAGEAMNVKGTLLLAREGINGTIAGSDEGIAKVLKHIRSLPGCEELEVKFSQASTMPFNRMKVRLKREIVTMGEPDIDPVGSVGTYVDPQDWNALIDDPDTLVIDTRNDYEVAIGTFAGAVDPETQSFGQFPQWFRDRSEELRKKPRVAMFCTGGIRCEKATAFLKQEGVEEVYHLKGGILSYLEQVPAEESRWEGECFVFDERVSVAHGLAEGSYTLCRACRRPLGPDEVASADFVEGVSCPLCIGEKTEEQRARYSERQKQAALAKSRGERHVGRKLASKGTGTDG</sequence>
<dbReference type="InterPro" id="IPR036873">
    <property type="entry name" value="Rhodanese-like_dom_sf"/>
</dbReference>
<dbReference type="EMBL" id="WTYW01000001">
    <property type="protein sequence ID" value="MXO84741.1"/>
    <property type="molecule type" value="Genomic_DNA"/>
</dbReference>
<gene>
    <name evidence="1" type="primary">trhO</name>
    <name evidence="4" type="ORF">GRI38_01660</name>
</gene>
<dbReference type="Pfam" id="PF00581">
    <property type="entry name" value="Rhodanese"/>
    <property type="match status" value="1"/>
</dbReference>
<proteinExistence type="inferred from homology"/>
<keyword evidence="1" id="KW-0560">Oxidoreductase</keyword>
<dbReference type="Pfam" id="PF17773">
    <property type="entry name" value="UPF0176_N"/>
    <property type="match status" value="1"/>
</dbReference>
<dbReference type="InterPro" id="IPR020936">
    <property type="entry name" value="TrhO"/>
</dbReference>
<evidence type="ECO:0000259" key="3">
    <source>
        <dbReference type="PROSITE" id="PS50206"/>
    </source>
</evidence>
<dbReference type="GO" id="GO:0016740">
    <property type="term" value="F:transferase activity"/>
    <property type="evidence" value="ECO:0007669"/>
    <property type="project" value="UniProtKB-KW"/>
</dbReference>
<dbReference type="InterPro" id="IPR001763">
    <property type="entry name" value="Rhodanese-like_dom"/>
</dbReference>
<keyword evidence="1" id="KW-0819">tRNA processing</keyword>
<dbReference type="Gene3D" id="3.40.250.10">
    <property type="entry name" value="Rhodanese-like domain"/>
    <property type="match status" value="1"/>
</dbReference>
<dbReference type="Gene3D" id="3.30.70.100">
    <property type="match status" value="1"/>
</dbReference>
<evidence type="ECO:0000256" key="1">
    <source>
        <dbReference type="HAMAP-Rule" id="MF_00469"/>
    </source>
</evidence>
<dbReference type="GO" id="GO:0016705">
    <property type="term" value="F:oxidoreductase activity, acting on paired donors, with incorporation or reduction of molecular oxygen"/>
    <property type="evidence" value="ECO:0007669"/>
    <property type="project" value="UniProtKB-UniRule"/>
</dbReference>
<feature type="region of interest" description="Disordered" evidence="2">
    <location>
        <begin position="289"/>
        <end position="321"/>
    </location>
</feature>
<dbReference type="EC" id="1.14.-.-" evidence="1"/>
<dbReference type="SUPFAM" id="SSF52821">
    <property type="entry name" value="Rhodanese/Cell cycle control phosphatase"/>
    <property type="match status" value="1"/>
</dbReference>
<dbReference type="GO" id="GO:0006400">
    <property type="term" value="P:tRNA modification"/>
    <property type="evidence" value="ECO:0007669"/>
    <property type="project" value="UniProtKB-UniRule"/>
</dbReference>
<dbReference type="CDD" id="cd01518">
    <property type="entry name" value="RHOD_YceA"/>
    <property type="match status" value="1"/>
</dbReference>
<dbReference type="HAMAP" id="MF_00469">
    <property type="entry name" value="TrhO"/>
    <property type="match status" value="1"/>
</dbReference>
<evidence type="ECO:0000313" key="5">
    <source>
        <dbReference type="Proteomes" id="UP000433104"/>
    </source>
</evidence>
<name>A0A844Z831_9SPHN</name>
<comment type="function">
    <text evidence="1">Catalyzes oxygen-dependent 5-hydroxyuridine (ho5U) modification at position 34 in tRNAs.</text>
</comment>
<accession>A0A844Z831</accession>
<comment type="catalytic activity">
    <reaction evidence="1">
        <text>uridine(34) in tRNA + AH2 + O2 = 5-hydroxyuridine(34) in tRNA + A + H2O</text>
        <dbReference type="Rhea" id="RHEA:64224"/>
        <dbReference type="Rhea" id="RHEA-COMP:11727"/>
        <dbReference type="Rhea" id="RHEA-COMP:13381"/>
        <dbReference type="ChEBI" id="CHEBI:13193"/>
        <dbReference type="ChEBI" id="CHEBI:15377"/>
        <dbReference type="ChEBI" id="CHEBI:15379"/>
        <dbReference type="ChEBI" id="CHEBI:17499"/>
        <dbReference type="ChEBI" id="CHEBI:65315"/>
        <dbReference type="ChEBI" id="CHEBI:136877"/>
    </reaction>
</comment>
<evidence type="ECO:0000313" key="4">
    <source>
        <dbReference type="EMBL" id="MXO84741.1"/>
    </source>
</evidence>
<comment type="caution">
    <text evidence="4">The sequence shown here is derived from an EMBL/GenBank/DDBJ whole genome shotgun (WGS) entry which is preliminary data.</text>
</comment>
<evidence type="ECO:0000256" key="2">
    <source>
        <dbReference type="SAM" id="MobiDB-lite"/>
    </source>
</evidence>
<dbReference type="NCBIfam" id="NF001136">
    <property type="entry name" value="PRK00142.1-4"/>
    <property type="match status" value="1"/>
</dbReference>
<organism evidence="4 5">
    <name type="scientific">Parapontixanthobacter aurantiacus</name>
    <dbReference type="NCBI Taxonomy" id="1463599"/>
    <lineage>
        <taxon>Bacteria</taxon>
        <taxon>Pseudomonadati</taxon>
        <taxon>Pseudomonadota</taxon>
        <taxon>Alphaproteobacteria</taxon>
        <taxon>Sphingomonadales</taxon>
        <taxon>Erythrobacteraceae</taxon>
        <taxon>Parapontixanthobacter</taxon>
    </lineage>
</organism>
<comment type="similarity">
    <text evidence="1">Belongs to the TrhO family.</text>
</comment>
<feature type="domain" description="Rhodanese" evidence="3">
    <location>
        <begin position="130"/>
        <end position="225"/>
    </location>
</feature>
<keyword evidence="5" id="KW-1185">Reference proteome</keyword>
<dbReference type="PANTHER" id="PTHR43268">
    <property type="entry name" value="THIOSULFATE SULFURTRANSFERASE/RHODANESE-LIKE DOMAIN-CONTAINING PROTEIN 2"/>
    <property type="match status" value="1"/>
</dbReference>
<protein>
    <recommendedName>
        <fullName evidence="1">tRNA uridine(34) hydroxylase</fullName>
        <ecNumber evidence="1">1.14.-.-</ecNumber>
    </recommendedName>
    <alternativeName>
        <fullName evidence="1">tRNA hydroxylation protein O</fullName>
    </alternativeName>
</protein>
<dbReference type="InterPro" id="IPR040503">
    <property type="entry name" value="TRHO_N"/>
</dbReference>
<dbReference type="Proteomes" id="UP000433104">
    <property type="component" value="Unassembled WGS sequence"/>
</dbReference>
<dbReference type="PANTHER" id="PTHR43268:SF3">
    <property type="entry name" value="RHODANESE-LIKE DOMAIN-CONTAINING PROTEIN 7-RELATED"/>
    <property type="match status" value="1"/>
</dbReference>
<reference evidence="4 5" key="1">
    <citation type="submission" date="2019-12" db="EMBL/GenBank/DDBJ databases">
        <title>Genomic-based taxomic classification of the family Erythrobacteraceae.</title>
        <authorList>
            <person name="Xu L."/>
        </authorList>
    </citation>
    <scope>NUCLEOTIDE SEQUENCE [LARGE SCALE GENOMIC DNA]</scope>
    <source>
        <strain evidence="4 5">MCCC 1A09962</strain>
    </source>
</reference>
<dbReference type="SMART" id="SM00450">
    <property type="entry name" value="RHOD"/>
    <property type="match status" value="1"/>
</dbReference>